<evidence type="ECO:0000256" key="2">
    <source>
        <dbReference type="ARBA" id="ARBA00022448"/>
    </source>
</evidence>
<sequence length="405" mass="43715">MTQHTASRKSSLSLNLRYMAMQIPYWMGFSILSSFASVFLLSRHLSDGQIGVVLAAGNLLAVLLQPLAASLADRSVRFTLSQFTAILALVMVLTAVLLAFLPAAASGAILYAFLYTVLMVLQPLTISLGTFYILRGQPLNFGLARGMGSLAFAAASALGGWLIDRTGADAVPFMVIACFSLFFFSLFGLPTGRKAVTAGPEDGACVSSEKPCSLPEFFRSYKRFILLLAGVSLLFTYHNILNTYLYQIMEPLGGTAGDVGVCLSIAAVCELPTMFLFAWLYKRFRCSSLMRTAALFFTLKSLVILLANHIWLINLAQCLQIFAFALHTAASVYYTNQVIPPKDQVKGQALMTTANTVGGVLGTFLGGQLLLVWGVSNMLLTGTLLSALGTVIVFLSAENRQTVKK</sequence>
<organism evidence="10 11">
    <name type="scientific">Candidatus Merdiplasma excrementigallinarum</name>
    <dbReference type="NCBI Taxonomy" id="2840864"/>
    <lineage>
        <taxon>Bacteria</taxon>
        <taxon>Bacillati</taxon>
        <taxon>Bacillota</taxon>
        <taxon>Clostridia</taxon>
        <taxon>Lachnospirales</taxon>
        <taxon>Lachnospiraceae</taxon>
        <taxon>Lachnospiraceae incertae sedis</taxon>
        <taxon>Candidatus Merdiplasma</taxon>
    </lineage>
</organism>
<keyword evidence="6 8" id="KW-1133">Transmembrane helix</keyword>
<feature type="transmembrane region" description="Helical" evidence="8">
    <location>
        <begin position="224"/>
        <end position="246"/>
    </location>
</feature>
<dbReference type="Gene3D" id="1.20.1250.20">
    <property type="entry name" value="MFS general substrate transporter like domains"/>
    <property type="match status" value="2"/>
</dbReference>
<keyword evidence="4" id="KW-0997">Cell inner membrane</keyword>
<feature type="transmembrane region" description="Helical" evidence="8">
    <location>
        <begin position="146"/>
        <end position="164"/>
    </location>
</feature>
<dbReference type="PROSITE" id="PS50850">
    <property type="entry name" value="MFS"/>
    <property type="match status" value="1"/>
</dbReference>
<accession>A0A9D1P122</accession>
<feature type="transmembrane region" description="Helical" evidence="8">
    <location>
        <begin position="258"/>
        <end position="281"/>
    </location>
</feature>
<feature type="transmembrane region" description="Helical" evidence="8">
    <location>
        <begin position="170"/>
        <end position="189"/>
    </location>
</feature>
<name>A0A9D1P122_9FIRM</name>
<reference evidence="10" key="2">
    <citation type="journal article" date="2021" name="PeerJ">
        <title>Extensive microbial diversity within the chicken gut microbiome revealed by metagenomics and culture.</title>
        <authorList>
            <person name="Gilroy R."/>
            <person name="Ravi A."/>
            <person name="Getino M."/>
            <person name="Pursley I."/>
            <person name="Horton D.L."/>
            <person name="Alikhan N.F."/>
            <person name="Baker D."/>
            <person name="Gharbi K."/>
            <person name="Hall N."/>
            <person name="Watson M."/>
            <person name="Adriaenssens E.M."/>
            <person name="Foster-Nyarko E."/>
            <person name="Jarju S."/>
            <person name="Secka A."/>
            <person name="Antonio M."/>
            <person name="Oren A."/>
            <person name="Chaudhuri R.R."/>
            <person name="La Ragione R."/>
            <person name="Hildebrand F."/>
            <person name="Pallen M.J."/>
        </authorList>
    </citation>
    <scope>NUCLEOTIDE SEQUENCE</scope>
    <source>
        <strain evidence="10">ChiBcec6-7307</strain>
    </source>
</reference>
<dbReference type="InterPro" id="IPR036259">
    <property type="entry name" value="MFS_trans_sf"/>
</dbReference>
<dbReference type="InterPro" id="IPR024989">
    <property type="entry name" value="MFS_assoc_dom"/>
</dbReference>
<gene>
    <name evidence="10" type="ORF">IAC80_07685</name>
</gene>
<evidence type="ECO:0000256" key="5">
    <source>
        <dbReference type="ARBA" id="ARBA00022692"/>
    </source>
</evidence>
<evidence type="ECO:0000256" key="6">
    <source>
        <dbReference type="ARBA" id="ARBA00022989"/>
    </source>
</evidence>
<feature type="transmembrane region" description="Helical" evidence="8">
    <location>
        <begin position="379"/>
        <end position="397"/>
    </location>
</feature>
<keyword evidence="2" id="KW-0813">Transport</keyword>
<comment type="subcellular location">
    <subcellularLocation>
        <location evidence="1">Cell inner membrane</location>
        <topology evidence="1">Multi-pass membrane protein</topology>
    </subcellularLocation>
</comment>
<evidence type="ECO:0000256" key="4">
    <source>
        <dbReference type="ARBA" id="ARBA00022519"/>
    </source>
</evidence>
<dbReference type="GO" id="GO:0005886">
    <property type="term" value="C:plasma membrane"/>
    <property type="evidence" value="ECO:0007669"/>
    <property type="project" value="UniProtKB-SubCell"/>
</dbReference>
<dbReference type="PANTHER" id="PTHR23522">
    <property type="entry name" value="BLL5896 PROTEIN"/>
    <property type="match status" value="1"/>
</dbReference>
<keyword evidence="3" id="KW-1003">Cell membrane</keyword>
<evidence type="ECO:0000313" key="11">
    <source>
        <dbReference type="Proteomes" id="UP000886889"/>
    </source>
</evidence>
<evidence type="ECO:0000256" key="3">
    <source>
        <dbReference type="ARBA" id="ARBA00022475"/>
    </source>
</evidence>
<comment type="caution">
    <text evidence="10">The sequence shown here is derived from an EMBL/GenBank/DDBJ whole genome shotgun (WGS) entry which is preliminary data.</text>
</comment>
<dbReference type="GO" id="GO:0015528">
    <property type="term" value="F:lactose:proton symporter activity"/>
    <property type="evidence" value="ECO:0007669"/>
    <property type="project" value="TreeGrafter"/>
</dbReference>
<feature type="transmembrane region" description="Helical" evidence="8">
    <location>
        <begin position="23"/>
        <end position="42"/>
    </location>
</feature>
<proteinExistence type="predicted"/>
<dbReference type="PANTHER" id="PTHR23522:SF10">
    <property type="entry name" value="3-PHENYLPROPIONIC ACID TRANSPORTER-RELATED"/>
    <property type="match status" value="1"/>
</dbReference>
<keyword evidence="7 8" id="KW-0472">Membrane</keyword>
<dbReference type="EMBL" id="DVOS01000062">
    <property type="protein sequence ID" value="HIV23809.1"/>
    <property type="molecule type" value="Genomic_DNA"/>
</dbReference>
<feature type="transmembrane region" description="Helical" evidence="8">
    <location>
        <begin position="48"/>
        <end position="71"/>
    </location>
</feature>
<feature type="domain" description="Major facilitator superfamily (MFS) profile" evidence="9">
    <location>
        <begin position="223"/>
        <end position="405"/>
    </location>
</feature>
<evidence type="ECO:0000313" key="10">
    <source>
        <dbReference type="EMBL" id="HIV23809.1"/>
    </source>
</evidence>
<feature type="transmembrane region" description="Helical" evidence="8">
    <location>
        <begin position="109"/>
        <end position="134"/>
    </location>
</feature>
<dbReference type="SUPFAM" id="SSF103473">
    <property type="entry name" value="MFS general substrate transporter"/>
    <property type="match status" value="1"/>
</dbReference>
<evidence type="ECO:0000259" key="9">
    <source>
        <dbReference type="PROSITE" id="PS50850"/>
    </source>
</evidence>
<reference evidence="10" key="1">
    <citation type="submission" date="2020-10" db="EMBL/GenBank/DDBJ databases">
        <authorList>
            <person name="Gilroy R."/>
        </authorList>
    </citation>
    <scope>NUCLEOTIDE SEQUENCE</scope>
    <source>
        <strain evidence="10">ChiBcec6-7307</strain>
    </source>
</reference>
<evidence type="ECO:0000256" key="1">
    <source>
        <dbReference type="ARBA" id="ARBA00004429"/>
    </source>
</evidence>
<evidence type="ECO:0000256" key="7">
    <source>
        <dbReference type="ARBA" id="ARBA00023136"/>
    </source>
</evidence>
<dbReference type="AlphaFoldDB" id="A0A9D1P122"/>
<keyword evidence="5 8" id="KW-0812">Transmembrane</keyword>
<dbReference type="Proteomes" id="UP000886889">
    <property type="component" value="Unassembled WGS sequence"/>
</dbReference>
<dbReference type="InterPro" id="IPR020846">
    <property type="entry name" value="MFS_dom"/>
</dbReference>
<dbReference type="Pfam" id="PF12832">
    <property type="entry name" value="MFS_1_like"/>
    <property type="match status" value="1"/>
</dbReference>
<evidence type="ECO:0000256" key="8">
    <source>
        <dbReference type="SAM" id="Phobius"/>
    </source>
</evidence>
<dbReference type="GO" id="GO:0030395">
    <property type="term" value="F:lactose binding"/>
    <property type="evidence" value="ECO:0007669"/>
    <property type="project" value="TreeGrafter"/>
</dbReference>
<protein>
    <submittedName>
        <fullName evidence="10">MFS transporter</fullName>
    </submittedName>
</protein>
<feature type="transmembrane region" description="Helical" evidence="8">
    <location>
        <begin position="83"/>
        <end position="103"/>
    </location>
</feature>
<feature type="transmembrane region" description="Helical" evidence="8">
    <location>
        <begin position="293"/>
        <end position="313"/>
    </location>
</feature>